<dbReference type="Pfam" id="PF06050">
    <property type="entry name" value="HGD-D"/>
    <property type="match status" value="1"/>
</dbReference>
<dbReference type="EMBL" id="CP002351">
    <property type="protein sequence ID" value="AEH51513.1"/>
    <property type="molecule type" value="Genomic_DNA"/>
</dbReference>
<dbReference type="PANTHER" id="PTHR30548">
    <property type="entry name" value="2-HYDROXYGLUTARYL-COA DEHYDRATASE, D-COMPONENT-RELATED"/>
    <property type="match status" value="1"/>
</dbReference>
<dbReference type="AlphaFoldDB" id="F7YUV3"/>
<evidence type="ECO:0000313" key="3">
    <source>
        <dbReference type="Proteomes" id="UP000006804"/>
    </source>
</evidence>
<accession>F7YUV3</accession>
<dbReference type="PANTHER" id="PTHR30548:SF2">
    <property type="entry name" value="2-HYDROXYACYL-COA DEHYDRATASE,D-COMPONENT"/>
    <property type="match status" value="1"/>
</dbReference>
<protein>
    <submittedName>
        <fullName evidence="2">2-hydroxyglutaryl-CoA dehydratase D-component</fullName>
    </submittedName>
</protein>
<dbReference type="Proteomes" id="UP000006804">
    <property type="component" value="Chromosome"/>
</dbReference>
<dbReference type="KEGG" id="tta:Theth_1456"/>
<dbReference type="InterPro" id="IPR010327">
    <property type="entry name" value="FldB/FldC_alpha/beta"/>
</dbReference>
<reference evidence="2 3" key="1">
    <citation type="submission" date="2010-11" db="EMBL/GenBank/DDBJ databases">
        <title>The complete genome of Thermotoga thermarum DSM 5069.</title>
        <authorList>
            <consortium name="US DOE Joint Genome Institute (JGI-PGF)"/>
            <person name="Lucas S."/>
            <person name="Copeland A."/>
            <person name="Lapidus A."/>
            <person name="Bruce D."/>
            <person name="Goodwin L."/>
            <person name="Pitluck S."/>
            <person name="Kyrpides N."/>
            <person name="Mavromatis K."/>
            <person name="Ivanova N."/>
            <person name="Zeytun A."/>
            <person name="Brettin T."/>
            <person name="Detter J.C."/>
            <person name="Tapia R."/>
            <person name="Han C."/>
            <person name="Land M."/>
            <person name="Hauser L."/>
            <person name="Markowitz V."/>
            <person name="Cheng J.-F."/>
            <person name="Hugenholtz P."/>
            <person name="Woyke T."/>
            <person name="Wu D."/>
            <person name="Spring S."/>
            <person name="Schroeder M."/>
            <person name="Brambilla E."/>
            <person name="Klenk H.-P."/>
            <person name="Eisen J.A."/>
        </authorList>
    </citation>
    <scope>NUCLEOTIDE SEQUENCE [LARGE SCALE GENOMIC DNA]</scope>
    <source>
        <strain evidence="2 3">DSM 5069</strain>
    </source>
</reference>
<dbReference type="HOGENOM" id="CLU_047375_1_0_0"/>
<evidence type="ECO:0000256" key="1">
    <source>
        <dbReference type="ARBA" id="ARBA00005806"/>
    </source>
</evidence>
<dbReference type="RefSeq" id="WP_013932727.1">
    <property type="nucleotide sequence ID" value="NC_015707.1"/>
</dbReference>
<dbReference type="OrthoDB" id="9810278at2"/>
<sequence length="415" mass="47821">MSKRSVAFGKLLRKYIYNPSKARRILKTGLSAEFLRRKTVAVLKNDFSSWMDYCALQVVQKAIFGKNVVWVNLLFPVEILLAFDLHPVSAEGLAGAFASMLLEDVAISKAESMGIARNMCTFHRTSLGINLLGIFPKPLFVATTNVLCDGNIPTFYTHSRLFNIKFFLLDIPRKELPSNKDYVTKQLEDFIVEIEKLLNKKFDMKKLKIILEIEKETHDILREVYQKFCEEPIKMKLYQHVNIMYSLHVNPSLVTLKAARSLLKGYPTYKNVEKRLLWLYLTPYYDNELYEIFGEKSKFAVVTSELEWDWLDWKIDTSRPLETLADKLLKNYQTGSLERRLQLIKKLALDFKVDGVIQFNHWGCKQSSGSVSLIKEELGKIGIPFLSLDGDCVDHNNQSAAQYKTKVNAFLEMIS</sequence>
<dbReference type="Gene3D" id="3.40.50.11890">
    <property type="match status" value="1"/>
</dbReference>
<gene>
    <name evidence="2" type="ORF">Theth_1456</name>
</gene>
<proteinExistence type="inferred from homology"/>
<organism evidence="2 3">
    <name type="scientific">Pseudothermotoga thermarum DSM 5069</name>
    <dbReference type="NCBI Taxonomy" id="688269"/>
    <lineage>
        <taxon>Bacteria</taxon>
        <taxon>Thermotogati</taxon>
        <taxon>Thermotogota</taxon>
        <taxon>Thermotogae</taxon>
        <taxon>Thermotogales</taxon>
        <taxon>Thermotogaceae</taxon>
        <taxon>Pseudothermotoga</taxon>
    </lineage>
</organism>
<dbReference type="Gene3D" id="3.40.50.11900">
    <property type="match status" value="1"/>
</dbReference>
<keyword evidence="3" id="KW-1185">Reference proteome</keyword>
<comment type="similarity">
    <text evidence="1">Belongs to the FldB/FldC dehydratase alpha/beta subunit family.</text>
</comment>
<dbReference type="PATRIC" id="fig|688269.3.peg.1506"/>
<dbReference type="STRING" id="688269.Theth_1456"/>
<evidence type="ECO:0000313" key="2">
    <source>
        <dbReference type="EMBL" id="AEH51513.1"/>
    </source>
</evidence>
<dbReference type="eggNOG" id="COG1775">
    <property type="taxonomic scope" value="Bacteria"/>
</dbReference>
<name>F7YUV3_9THEM</name>